<organism evidence="2 3">
    <name type="scientific">Halapricum desulfuricans</name>
    <dbReference type="NCBI Taxonomy" id="2841257"/>
    <lineage>
        <taxon>Archaea</taxon>
        <taxon>Methanobacteriati</taxon>
        <taxon>Methanobacteriota</taxon>
        <taxon>Stenosarchaea group</taxon>
        <taxon>Halobacteria</taxon>
        <taxon>Halobacteriales</taxon>
        <taxon>Haloarculaceae</taxon>
        <taxon>Halapricum</taxon>
    </lineage>
</organism>
<dbReference type="GO" id="GO:0016740">
    <property type="term" value="F:transferase activity"/>
    <property type="evidence" value="ECO:0007669"/>
    <property type="project" value="UniProtKB-KW"/>
</dbReference>
<sequence>MTVGLVGSGPAAEAVTAAVADVDVSVTQTDPAAFGSERLGVVVGVAGDRAFERANSHAIETETPWIAVELGGVGGYPVVDAAIAGFGHTAGCYACLQGRVGATVDPDTQPTAAPAVPIQRFAGAIAGRAAATAVTGGESPLFGQVRTIPDATHPLLELPGCTCGSAPSHALGRNTVNTDLEETLAMAERAIDERTGIVTEIGEAESYPAPYYLAQVCETSGFSDATASQDAAGVSDDWNEAFMKAVGEGLERYCAGVYRTDDFRQAPAPDLDGAVTPSLFVSPETPDDSAERAWVPGEHLQSGDDAWLPAELVYYPPHERDIRPAITTGLGLERSTVGALLAGLYEIVERDAAMLSWYSTFEPLGLDIDDERFAALATRARSEGLSVTPLLVTQDIDVPVVAVAVHRAGEWPRFALGSAADLDAAAGARSALAEAIQNWLELSGMGREQAADASGAIGWYADYPEEIDAFIDVDRSVSAADVGPDEPPTGEAELEHVLDALDEADLDAYATRLTTRDVASVGFEAVRVLAPGAQPLFFDDAYFGERASTVPESLGFEPRLDREHHPFP</sequence>
<keyword evidence="3" id="KW-1185">Reference proteome</keyword>
<gene>
    <name evidence="2" type="primary">ycaO</name>
    <name evidence="2" type="ORF">HSEST_1219</name>
</gene>
<dbReference type="Pfam" id="PF02624">
    <property type="entry name" value="YcaO"/>
    <property type="match status" value="1"/>
</dbReference>
<protein>
    <submittedName>
        <fullName evidence="2">Ribosomal protein S12 methylthiotransferase accessory factor YcaO</fullName>
    </submittedName>
</protein>
<proteinExistence type="predicted"/>
<dbReference type="GO" id="GO:0005840">
    <property type="term" value="C:ribosome"/>
    <property type="evidence" value="ECO:0007669"/>
    <property type="project" value="UniProtKB-KW"/>
</dbReference>
<reference evidence="2 3" key="1">
    <citation type="submission" date="2020-11" db="EMBL/GenBank/DDBJ databases">
        <title>Carbohydrate-dependent, anaerobic sulfur respiration: A novel catabolism in halophilic archaea.</title>
        <authorList>
            <person name="Sorokin D.Y."/>
            <person name="Messina E."/>
            <person name="Smedile F."/>
            <person name="La Cono V."/>
            <person name="Hallsworth J.E."/>
            <person name="Yakimov M.M."/>
        </authorList>
    </citation>
    <scope>NUCLEOTIDE SEQUENCE [LARGE SCALE GENOMIC DNA]</scope>
    <source>
        <strain evidence="2 3">HSR-Est</strain>
    </source>
</reference>
<keyword evidence="2" id="KW-0808">Transferase</keyword>
<evidence type="ECO:0000313" key="2">
    <source>
        <dbReference type="EMBL" id="QSG14752.1"/>
    </source>
</evidence>
<dbReference type="AlphaFoldDB" id="A0A897NPP2"/>
<dbReference type="Gene3D" id="3.30.1330.230">
    <property type="match status" value="1"/>
</dbReference>
<keyword evidence="2" id="KW-0687">Ribonucleoprotein</keyword>
<dbReference type="EMBL" id="CP064791">
    <property type="protein sequence ID" value="QSG14752.1"/>
    <property type="molecule type" value="Genomic_DNA"/>
</dbReference>
<accession>A0A897NPP2</accession>
<dbReference type="InterPro" id="IPR027624">
    <property type="entry name" value="TOMM_cyclo_SagD"/>
</dbReference>
<evidence type="ECO:0000259" key="1">
    <source>
        <dbReference type="PROSITE" id="PS51664"/>
    </source>
</evidence>
<dbReference type="PANTHER" id="PTHR37809">
    <property type="entry name" value="RIBOSOMAL PROTEIN S12 METHYLTHIOTRANSFERASE ACCESSORY FACTOR YCAO"/>
    <property type="match status" value="1"/>
</dbReference>
<dbReference type="PANTHER" id="PTHR37809:SF1">
    <property type="entry name" value="RIBOSOMAL PROTEIN S12 METHYLTHIOTRANSFERASE ACCESSORY FACTOR YCAO"/>
    <property type="match status" value="1"/>
</dbReference>
<name>A0A897NPP2_9EURY</name>
<dbReference type="RefSeq" id="WP_229122798.1">
    <property type="nucleotide sequence ID" value="NZ_CP064791.1"/>
</dbReference>
<dbReference type="GeneID" id="68857854"/>
<feature type="domain" description="YcaO" evidence="1">
    <location>
        <begin position="231"/>
        <end position="568"/>
    </location>
</feature>
<dbReference type="PROSITE" id="PS51664">
    <property type="entry name" value="YCAO"/>
    <property type="match status" value="1"/>
</dbReference>
<dbReference type="InterPro" id="IPR003776">
    <property type="entry name" value="YcaO-like_dom"/>
</dbReference>
<dbReference type="NCBIfam" id="TIGR03604">
    <property type="entry name" value="TOMM_cyclo_SagD"/>
    <property type="match status" value="1"/>
</dbReference>
<keyword evidence="2" id="KW-0689">Ribosomal protein</keyword>
<evidence type="ECO:0000313" key="3">
    <source>
        <dbReference type="Proteomes" id="UP000663292"/>
    </source>
</evidence>
<dbReference type="Proteomes" id="UP000663292">
    <property type="component" value="Chromosome"/>
</dbReference>